<dbReference type="InterPro" id="IPR010908">
    <property type="entry name" value="Longin_dom"/>
</dbReference>
<evidence type="ECO:0000256" key="6">
    <source>
        <dbReference type="ARBA" id="ARBA00022568"/>
    </source>
</evidence>
<dbReference type="FunFam" id="3.30.450.50:FF:000006">
    <property type="entry name" value="Vesicle-associated membrane protein 7"/>
    <property type="match status" value="1"/>
</dbReference>
<dbReference type="Proteomes" id="UP001186944">
    <property type="component" value="Unassembled WGS sequence"/>
</dbReference>
<dbReference type="PANTHER" id="PTHR13800">
    <property type="entry name" value="TRANSIENT RECEPTOR POTENTIAL CATION CHANNEL, SUBFAMILY M, MEMBER 6"/>
    <property type="match status" value="1"/>
</dbReference>
<dbReference type="GO" id="GO:0005262">
    <property type="term" value="F:calcium channel activity"/>
    <property type="evidence" value="ECO:0007669"/>
    <property type="project" value="UniProtKB-KW"/>
</dbReference>
<keyword evidence="4" id="KW-0813">Transport</keyword>
<feature type="transmembrane region" description="Helical" evidence="15">
    <location>
        <begin position="1011"/>
        <end position="1031"/>
    </location>
</feature>
<dbReference type="Gene3D" id="3.90.79.10">
    <property type="entry name" value="Nucleoside Triphosphate Pyrophosphohydrolase"/>
    <property type="match status" value="1"/>
</dbReference>
<dbReference type="Gene3D" id="3.30.450.50">
    <property type="entry name" value="Longin domain"/>
    <property type="match status" value="1"/>
</dbReference>
<evidence type="ECO:0000256" key="4">
    <source>
        <dbReference type="ARBA" id="ARBA00022448"/>
    </source>
</evidence>
<dbReference type="SMART" id="SM01270">
    <property type="entry name" value="Longin"/>
    <property type="match status" value="1"/>
</dbReference>
<comment type="similarity">
    <text evidence="3">Belongs to the synaptobrevin family.</text>
</comment>
<evidence type="ECO:0000256" key="7">
    <source>
        <dbReference type="ARBA" id="ARBA00022673"/>
    </source>
</evidence>
<sequence>MPILFAVVARGTTILAKYASCAGNFSEVTEQILNKIGAENSKLTYSHGSYLFHYISDDRIVFLCITDDDFERSKAFHFLNEIKRRFEMQYGVRAKTALPYAMNSEFSRVLASQMRHVTESREPDQMNKVQGQVDELKGIMVKNIDMVADRGEKLELLVDKTEELNANDAVSHPAILKADSVLDFHASQFDRDDSFGYNVEDYERTITSLGGVSVDSMDNTVLDEAPFPCGSLQFENVDDTSGSDIEMRKQYVTVGNDCSAADVCSFMGTYWRMHNPKIVVSIISGVKHFKPWKNKHLRKQFQKGIIKAANTTEMWIITNGVDYGISKMIGEAIQEERAKRSSNRAQTSQVKVEEEKKFTPLTLIGIVPKTGLKYGSYFEDSDVKVIKNDGVYSEEQELNPDHTHFVVVEDLDERERSLFTNTRCSIEQQLQYQVSRTRKLRKLFGLGRQCSEDQQETKRRVPVIGLFVQGSPHSIDNILFYLSNKMPVLVLKGSGGTADLLAYAFEEMQERIDEEFREHIMKPELIKMISKLYPYDFKDNDMARCEFRDKILECVDLAQDEEQVFLNIVNMQGWDANLKELDKYLLKALFNCEKLKNKEQLYKDLQLLLDWNRPDLAESEIFQRDDGGKIKVSKHLFEQALLKKDREDFVEIFLDQGMQVHKYLNHKKLKLLFERAEDREFFVSICMDKVLGKDVGENQLLDHSFLVLDLNRLVYKLAGIQDFVHPYELSMNSVGMYVVDQAVAEQKALYCLIVWAVLMNRFKLAKALWNRIDEPIAVALICSNMYRVLSKVQMELFLREELEENAQQFGRMALSVLEIGHRESSTQAYTMLSNKLPDFNNKSVMQIAHDANYLGFIAHPCCQKWITNKMFGSIRVKELDWGFIRLPDWLKILLSCFLIFPMFIWISFEPVASWRKDKKVRLDLDVKKSDDESEVDSESSDNDEATSILDTELKKMKKRDEIKVRLKSVLKDKRKGHKLPFYQQLYLLWSSPLTKFWVTQFHRHMYQGPSLLGALLEIVIMGVFLFFYLFLRVIPHWHKYGDVIFSKTVLCLGLIFFFYRLLGTYLPISSTLGPMLVRMKRMIKGDFVVFVRMFLIFLFSGGVTIQAILYPNFPLTKELIRRVLTRPLFAMFLTEIGDLSGEECTTNYANITPEYCAADPVVEPLQRCPYSSFFGYVITIQYLLICKLVLVTLLYAMFSLTIAKVSSEANEIWRFQRYALVMEFESRLIFPPPFTILYYVYMLIRLIINKLKGCRSACCGKCCCRKKSKLDERGHSVRRQKRSRNYNYWKQCSQDFNTTERAKQKEENHTKQQTTMINSVHEDMRLQKKNMKRINERILELERTMHASRMYLESIFHKMDKTDVLGVSTTKGQIVHVAARQSPYPSTRIVRFPVFDKYVPWQQKYDIYDPKVYTKTRTDFTEEEIIYVDEDLIELMKLRQERELLSEEDLSELPPLPVFTPKWNMVLAKRLGVDKTMIIDRRSWISMDNQPHRYKVDASGLPINPMGRTGMRGKGVLWRWGPNHVIKAVCTRWRQTYRPDGQMADYLYVEGKKLLEFIAIQNDRDSEWVYELPGAALQGLKTPYLSLCEAFVNSVFNEEDYKGSHLDQGDMIQFFAQFATPGSKAADPSAPQPLTFIQAKIGSKSNLKVDMDSHGFSASLLYKGYLDDPRNTDNAWVETEVWNFHYDLGDTFNSRIPEEFSVTWKEVSPSVRLFGNEGAIVQEAARIHDAYH</sequence>
<feature type="transmembrane region" description="Helical" evidence="15">
    <location>
        <begin position="1228"/>
        <end position="1248"/>
    </location>
</feature>
<feature type="transmembrane region" description="Helical" evidence="15">
    <location>
        <begin position="1087"/>
        <end position="1109"/>
    </location>
</feature>
<keyword evidence="6" id="KW-0109">Calcium transport</keyword>
<gene>
    <name evidence="18" type="ORF">FSP39_023943</name>
</gene>
<evidence type="ECO:0000259" key="16">
    <source>
        <dbReference type="PROSITE" id="PS50859"/>
    </source>
</evidence>
<dbReference type="InterPro" id="IPR041491">
    <property type="entry name" value="TRPM_SLOG"/>
</dbReference>
<dbReference type="InterPro" id="IPR042855">
    <property type="entry name" value="V_SNARE_CC"/>
</dbReference>
<evidence type="ECO:0000256" key="1">
    <source>
        <dbReference type="ARBA" id="ARBA00004198"/>
    </source>
</evidence>
<dbReference type="InterPro" id="IPR001388">
    <property type="entry name" value="Synaptobrevin-like"/>
</dbReference>
<feature type="transmembrane region" description="Helical" evidence="15">
    <location>
        <begin position="1043"/>
        <end position="1066"/>
    </location>
</feature>
<dbReference type="PRINTS" id="PR00219">
    <property type="entry name" value="SYNAPTOBREVN"/>
</dbReference>
<evidence type="ECO:0000256" key="11">
    <source>
        <dbReference type="ARBA" id="ARBA00023065"/>
    </source>
</evidence>
<dbReference type="CDD" id="cd14824">
    <property type="entry name" value="Longin"/>
    <property type="match status" value="1"/>
</dbReference>
<keyword evidence="13" id="KW-0407">Ion channel</keyword>
<reference evidence="18" key="1">
    <citation type="submission" date="2019-08" db="EMBL/GenBank/DDBJ databases">
        <title>The improved chromosome-level genome for the pearl oyster Pinctada fucata martensii using PacBio sequencing and Hi-C.</title>
        <authorList>
            <person name="Zheng Z."/>
        </authorList>
    </citation>
    <scope>NUCLEOTIDE SEQUENCE</scope>
    <source>
        <strain evidence="18">ZZ-2019</strain>
        <tissue evidence="18">Adductor muscle</tissue>
    </source>
</reference>
<keyword evidence="10 15" id="KW-1133">Transmembrane helix</keyword>
<dbReference type="InterPro" id="IPR057366">
    <property type="entry name" value="TRPM-like"/>
</dbReference>
<accession>A0AA89C039</accession>
<dbReference type="GO" id="GO:0005794">
    <property type="term" value="C:Golgi apparatus"/>
    <property type="evidence" value="ECO:0007669"/>
    <property type="project" value="UniProtKB-SubCell"/>
</dbReference>
<keyword evidence="9" id="KW-0106">Calcium</keyword>
<feature type="domain" description="V-SNARE coiled-coil homology" evidence="17">
    <location>
        <begin position="125"/>
        <end position="204"/>
    </location>
</feature>
<dbReference type="Gene3D" id="1.20.5.110">
    <property type="match status" value="1"/>
</dbReference>
<organism evidence="18 19">
    <name type="scientific">Pinctada imbricata</name>
    <name type="common">Atlantic pearl-oyster</name>
    <name type="synonym">Pinctada martensii</name>
    <dbReference type="NCBI Taxonomy" id="66713"/>
    <lineage>
        <taxon>Eukaryota</taxon>
        <taxon>Metazoa</taxon>
        <taxon>Spiralia</taxon>
        <taxon>Lophotrochozoa</taxon>
        <taxon>Mollusca</taxon>
        <taxon>Bivalvia</taxon>
        <taxon>Autobranchia</taxon>
        <taxon>Pteriomorphia</taxon>
        <taxon>Pterioida</taxon>
        <taxon>Pterioidea</taxon>
        <taxon>Pteriidae</taxon>
        <taxon>Pinctada</taxon>
    </lineage>
</organism>
<dbReference type="InterPro" id="IPR050927">
    <property type="entry name" value="TRPM"/>
</dbReference>
<keyword evidence="7" id="KW-0107">Calcium channel</keyword>
<evidence type="ECO:0000313" key="18">
    <source>
        <dbReference type="EMBL" id="KAK3100700.1"/>
    </source>
</evidence>
<dbReference type="GO" id="GO:0005886">
    <property type="term" value="C:plasma membrane"/>
    <property type="evidence" value="ECO:0007669"/>
    <property type="project" value="UniProtKB-SubCell"/>
</dbReference>
<keyword evidence="12 15" id="KW-0472">Membrane</keyword>
<dbReference type="Pfam" id="PF00957">
    <property type="entry name" value="Synaptobrevin"/>
    <property type="match status" value="1"/>
</dbReference>
<evidence type="ECO:0000256" key="9">
    <source>
        <dbReference type="ARBA" id="ARBA00022837"/>
    </source>
</evidence>
<evidence type="ECO:0000256" key="3">
    <source>
        <dbReference type="ARBA" id="ARBA00008025"/>
    </source>
</evidence>
<dbReference type="PROSITE" id="PS50892">
    <property type="entry name" value="V_SNARE"/>
    <property type="match status" value="1"/>
</dbReference>
<feature type="transmembrane region" description="Helical" evidence="15">
    <location>
        <begin position="1173"/>
        <end position="1198"/>
    </location>
</feature>
<evidence type="ECO:0000256" key="12">
    <source>
        <dbReference type="ARBA" id="ARBA00023136"/>
    </source>
</evidence>
<comment type="caution">
    <text evidence="18">The sequence shown here is derived from an EMBL/GenBank/DDBJ whole genome shotgun (WGS) entry which is preliminary data.</text>
</comment>
<dbReference type="Pfam" id="PF18139">
    <property type="entry name" value="LSDAT_euk"/>
    <property type="match status" value="1"/>
</dbReference>
<evidence type="ECO:0000256" key="5">
    <source>
        <dbReference type="ARBA" id="ARBA00022475"/>
    </source>
</evidence>
<feature type="transmembrane region" description="Helical" evidence="15">
    <location>
        <begin position="889"/>
        <end position="908"/>
    </location>
</feature>
<dbReference type="EMBL" id="VSWD01000006">
    <property type="protein sequence ID" value="KAK3100700.1"/>
    <property type="molecule type" value="Genomic_DNA"/>
</dbReference>
<dbReference type="SUPFAM" id="SSF55811">
    <property type="entry name" value="Nudix"/>
    <property type="match status" value="1"/>
</dbReference>
<name>A0AA89C039_PINIB</name>
<keyword evidence="19" id="KW-1185">Reference proteome</keyword>
<evidence type="ECO:0000256" key="15">
    <source>
        <dbReference type="SAM" id="Phobius"/>
    </source>
</evidence>
<keyword evidence="14" id="KW-0175">Coiled coil</keyword>
<dbReference type="InterPro" id="IPR011012">
    <property type="entry name" value="Longin-like_dom_sf"/>
</dbReference>
<feature type="domain" description="Longin" evidence="16">
    <location>
        <begin position="7"/>
        <end position="110"/>
    </location>
</feature>
<dbReference type="SUPFAM" id="SSF64356">
    <property type="entry name" value="SNARE-like"/>
    <property type="match status" value="1"/>
</dbReference>
<evidence type="ECO:0000256" key="13">
    <source>
        <dbReference type="ARBA" id="ARBA00023303"/>
    </source>
</evidence>
<evidence type="ECO:0000256" key="10">
    <source>
        <dbReference type="ARBA" id="ARBA00022989"/>
    </source>
</evidence>
<dbReference type="GO" id="GO:0016192">
    <property type="term" value="P:vesicle-mediated transport"/>
    <property type="evidence" value="ECO:0007669"/>
    <property type="project" value="InterPro"/>
</dbReference>
<dbReference type="InterPro" id="IPR015797">
    <property type="entry name" value="NUDIX_hydrolase-like_dom_sf"/>
</dbReference>
<evidence type="ECO:0000313" key="19">
    <source>
        <dbReference type="Proteomes" id="UP001186944"/>
    </source>
</evidence>
<evidence type="ECO:0000256" key="8">
    <source>
        <dbReference type="ARBA" id="ARBA00022692"/>
    </source>
</evidence>
<dbReference type="SUPFAM" id="SSF58038">
    <property type="entry name" value="SNARE fusion complex"/>
    <property type="match status" value="1"/>
</dbReference>
<dbReference type="Pfam" id="PF25508">
    <property type="entry name" value="TRPM2"/>
    <property type="match status" value="1"/>
</dbReference>
<proteinExistence type="inferred from homology"/>
<dbReference type="Pfam" id="PF13774">
    <property type="entry name" value="Longin"/>
    <property type="match status" value="1"/>
</dbReference>
<dbReference type="PROSITE" id="PS50859">
    <property type="entry name" value="LONGIN"/>
    <property type="match status" value="1"/>
</dbReference>
<dbReference type="PANTHER" id="PTHR13800:SF1">
    <property type="entry name" value="TRANSIENT RECEPTOR POTENTIAL CATION CHANNEL TRPM"/>
    <property type="match status" value="1"/>
</dbReference>
<keyword evidence="11" id="KW-0406">Ion transport</keyword>
<keyword evidence="8 15" id="KW-0812">Transmembrane</keyword>
<protein>
    <submittedName>
        <fullName evidence="18">Uncharacterized protein</fullName>
    </submittedName>
</protein>
<evidence type="ECO:0000259" key="17">
    <source>
        <dbReference type="PROSITE" id="PS50892"/>
    </source>
</evidence>
<evidence type="ECO:0000256" key="14">
    <source>
        <dbReference type="PROSITE-ProRule" id="PRU00290"/>
    </source>
</evidence>
<evidence type="ECO:0000256" key="2">
    <source>
        <dbReference type="ARBA" id="ARBA00004651"/>
    </source>
</evidence>
<dbReference type="Pfam" id="PF25969">
    <property type="entry name" value="NUDT9_N"/>
    <property type="match status" value="1"/>
</dbReference>
<keyword evidence="5" id="KW-1003">Cell membrane</keyword>
<comment type="subcellular location">
    <subcellularLocation>
        <location evidence="2">Cell membrane</location>
        <topology evidence="2">Multi-pass membrane protein</topology>
    </subcellularLocation>
    <subcellularLocation>
        <location evidence="1">Golgi apparatus</location>
        <location evidence="1">trans-Golgi network membrane</location>
    </subcellularLocation>
</comment>